<dbReference type="GO" id="GO:0008395">
    <property type="term" value="F:steroid hydroxylase activity"/>
    <property type="evidence" value="ECO:0007669"/>
    <property type="project" value="TreeGrafter"/>
</dbReference>
<protein>
    <recommendedName>
        <fullName evidence="3">Cytochrome P450</fullName>
    </recommendedName>
</protein>
<proteinExistence type="inferred from homology"/>
<dbReference type="PROSITE" id="PS00086">
    <property type="entry name" value="CYTOCHROME_P450"/>
    <property type="match status" value="1"/>
</dbReference>
<dbReference type="GO" id="GO:0006707">
    <property type="term" value="P:cholesterol catabolic process"/>
    <property type="evidence" value="ECO:0007669"/>
    <property type="project" value="TreeGrafter"/>
</dbReference>
<name>A0A381UFI7_9ZZZZ</name>
<dbReference type="PRINTS" id="PR00385">
    <property type="entry name" value="P450"/>
</dbReference>
<dbReference type="InterPro" id="IPR002397">
    <property type="entry name" value="Cyt_P450_B"/>
</dbReference>
<evidence type="ECO:0000256" key="1">
    <source>
        <dbReference type="ARBA" id="ARBA00010617"/>
    </source>
</evidence>
<dbReference type="Gene3D" id="1.10.630.10">
    <property type="entry name" value="Cytochrome P450"/>
    <property type="match status" value="1"/>
</dbReference>
<dbReference type="AlphaFoldDB" id="A0A381UFI7"/>
<dbReference type="EMBL" id="UINC01006347">
    <property type="protein sequence ID" value="SVA26986.1"/>
    <property type="molecule type" value="Genomic_DNA"/>
</dbReference>
<dbReference type="InterPro" id="IPR017972">
    <property type="entry name" value="Cyt_P450_CS"/>
</dbReference>
<gene>
    <name evidence="2" type="ORF">METZ01_LOCUS79840</name>
</gene>
<dbReference type="PANTHER" id="PTHR46696:SF4">
    <property type="entry name" value="BIOTIN BIOSYNTHESIS CYTOCHROME P450"/>
    <property type="match status" value="1"/>
</dbReference>
<sequence length="387" mass="44082">MSDTNNIIDLMSSEELADPSISAEKLLRGDRAYYYDLFNPPFYILSRHNDVSSALRDPETFIEGFGNGPNFVESNGILSDGVHHTYIRRIVQPDFLMGSIKNLKTRLEDIADELLNKVENKEVWDLHDDLSFPLPVIIICEILGIPTDDINKFKKWADASIAQMCSDNPNDFEEELQGLEKYLLDLMFLKRNEKEEESLLSRIAHAKIDSKHLSDDEAVKLTRQIFVAGNETTTSLISNLVWRLLSIDNLWNDFIEDKINIEDVISESLRFDPPILGLFKTTSKDVDIEGSIIPKNTKIMMHYGAANRDPDVFNNPNVFDVSRDGKKVLSFSVGIHVCLGKELAKMEARIALNALRRRFPNLRLVDDGERVGPFLFWGRSKLPVSHK</sequence>
<dbReference type="PANTHER" id="PTHR46696">
    <property type="entry name" value="P450, PUTATIVE (EUROFUNG)-RELATED"/>
    <property type="match status" value="1"/>
</dbReference>
<comment type="similarity">
    <text evidence="1">Belongs to the cytochrome P450 family.</text>
</comment>
<evidence type="ECO:0008006" key="3">
    <source>
        <dbReference type="Google" id="ProtNLM"/>
    </source>
</evidence>
<dbReference type="PRINTS" id="PR00359">
    <property type="entry name" value="BP450"/>
</dbReference>
<dbReference type="GO" id="GO:0005506">
    <property type="term" value="F:iron ion binding"/>
    <property type="evidence" value="ECO:0007669"/>
    <property type="project" value="InterPro"/>
</dbReference>
<dbReference type="SUPFAM" id="SSF48264">
    <property type="entry name" value="Cytochrome P450"/>
    <property type="match status" value="1"/>
</dbReference>
<dbReference type="InterPro" id="IPR036396">
    <property type="entry name" value="Cyt_P450_sf"/>
</dbReference>
<reference evidence="2" key="1">
    <citation type="submission" date="2018-05" db="EMBL/GenBank/DDBJ databases">
        <authorList>
            <person name="Lanie J.A."/>
            <person name="Ng W.-L."/>
            <person name="Kazmierczak K.M."/>
            <person name="Andrzejewski T.M."/>
            <person name="Davidsen T.M."/>
            <person name="Wayne K.J."/>
            <person name="Tettelin H."/>
            <person name="Glass J.I."/>
            <person name="Rusch D."/>
            <person name="Podicherti R."/>
            <person name="Tsui H.-C.T."/>
            <person name="Winkler M.E."/>
        </authorList>
    </citation>
    <scope>NUCLEOTIDE SEQUENCE</scope>
</reference>
<dbReference type="GO" id="GO:0036199">
    <property type="term" value="F:cholest-4-en-3-one 26-monooxygenase activity"/>
    <property type="evidence" value="ECO:0007669"/>
    <property type="project" value="TreeGrafter"/>
</dbReference>
<dbReference type="Pfam" id="PF00067">
    <property type="entry name" value="p450"/>
    <property type="match status" value="1"/>
</dbReference>
<organism evidence="2">
    <name type="scientific">marine metagenome</name>
    <dbReference type="NCBI Taxonomy" id="408172"/>
    <lineage>
        <taxon>unclassified sequences</taxon>
        <taxon>metagenomes</taxon>
        <taxon>ecological metagenomes</taxon>
    </lineage>
</organism>
<accession>A0A381UFI7</accession>
<dbReference type="InterPro" id="IPR001128">
    <property type="entry name" value="Cyt_P450"/>
</dbReference>
<evidence type="ECO:0000313" key="2">
    <source>
        <dbReference type="EMBL" id="SVA26986.1"/>
    </source>
</evidence>
<dbReference type="GO" id="GO:0020037">
    <property type="term" value="F:heme binding"/>
    <property type="evidence" value="ECO:0007669"/>
    <property type="project" value="InterPro"/>
</dbReference>